<dbReference type="AlphaFoldDB" id="A0A417YCS0"/>
<accession>A0A417YCS0</accession>
<dbReference type="Proteomes" id="UP000284416">
    <property type="component" value="Unassembled WGS sequence"/>
</dbReference>
<protein>
    <submittedName>
        <fullName evidence="1">Uncharacterized protein</fullName>
    </submittedName>
</protein>
<keyword evidence="2" id="KW-1185">Reference proteome</keyword>
<evidence type="ECO:0000313" key="1">
    <source>
        <dbReference type="EMBL" id="RHW30415.1"/>
    </source>
</evidence>
<dbReference type="EMBL" id="QWEG01000035">
    <property type="protein sequence ID" value="RHW30415.1"/>
    <property type="molecule type" value="Genomic_DNA"/>
</dbReference>
<proteinExistence type="predicted"/>
<reference evidence="1 2" key="1">
    <citation type="journal article" date="2017" name="Int. J. Syst. Evol. Microbiol.">
        <title>Bacillus notoginsengisoli sp. nov., a novel bacterium isolated from the rhizosphere of Panax notoginseng.</title>
        <authorList>
            <person name="Zhang M.Y."/>
            <person name="Cheng J."/>
            <person name="Cai Y."/>
            <person name="Zhang T.Y."/>
            <person name="Wu Y.Y."/>
            <person name="Manikprabhu D."/>
            <person name="Li W.J."/>
            <person name="Zhang Y.X."/>
        </authorList>
    </citation>
    <scope>NUCLEOTIDE SEQUENCE [LARGE SCALE GENOMIC DNA]</scope>
    <source>
        <strain evidence="1 2">JCM 30743</strain>
    </source>
</reference>
<comment type="caution">
    <text evidence="1">The sequence shown here is derived from an EMBL/GenBank/DDBJ whole genome shotgun (WGS) entry which is preliminary data.</text>
</comment>
<dbReference type="SUPFAM" id="SSF64496">
    <property type="entry name" value="DNA-binding domain of intron-encoded endonucleases"/>
    <property type="match status" value="1"/>
</dbReference>
<organism evidence="1 2">
    <name type="scientific">Neobacillus notoginsengisoli</name>
    <dbReference type="NCBI Taxonomy" id="1578198"/>
    <lineage>
        <taxon>Bacteria</taxon>
        <taxon>Bacillati</taxon>
        <taxon>Bacillota</taxon>
        <taxon>Bacilli</taxon>
        <taxon>Bacillales</taxon>
        <taxon>Bacillaceae</taxon>
        <taxon>Neobacillus</taxon>
    </lineage>
</organism>
<evidence type="ECO:0000313" key="2">
    <source>
        <dbReference type="Proteomes" id="UP000284416"/>
    </source>
</evidence>
<gene>
    <name evidence="1" type="ORF">D1B31_23700</name>
</gene>
<sequence>MLVILEDLGKTGSVTKEYMLSREQFYLDLLFNNYSLLILNNSPTSGTTLGLKHNSEFRIRRSGILNPMYNKQFSPEFKYMQTRDKTGINNPLFGTKKSIITLAKLTKLVYVYNAKEMSHIGTYPTIKCSKTFKIGKDTLSKYLKSGQAYKGKIYSRTKLHN</sequence>
<name>A0A417YCS0_9BACI</name>